<evidence type="ECO:0000313" key="3">
    <source>
        <dbReference type="Proteomes" id="UP000286907"/>
    </source>
</evidence>
<accession>A0AAJ1VNG1</accession>
<dbReference type="RefSeq" id="WP_128686192.1">
    <property type="nucleotide sequence ID" value="NZ_CP029684.2"/>
</dbReference>
<dbReference type="Proteomes" id="UP001167919">
    <property type="component" value="Unassembled WGS sequence"/>
</dbReference>
<dbReference type="EMBL" id="CP029684">
    <property type="protein sequence ID" value="QAS69775.1"/>
    <property type="molecule type" value="Genomic_DNA"/>
</dbReference>
<reference evidence="2 3" key="1">
    <citation type="journal article" date="2019" name="Syst. Appl. Microbiol.">
        <title>Oenococcus sicerae sp. nov., isolated from French cider.</title>
        <authorList>
            <person name="Cousin F.J."/>
            <person name="Le Guellec R."/>
            <person name="Chagnot C."/>
            <person name="Goux D."/>
            <person name="Dalmasso M."/>
            <person name="Laplace J.M."/>
            <person name="Cretenet M."/>
        </authorList>
    </citation>
    <scope>NUCLEOTIDE SEQUENCE [LARGE SCALE GENOMIC DNA]</scope>
    <source>
        <strain evidence="2 3">UCMA 15228</strain>
    </source>
</reference>
<evidence type="ECO:0000313" key="2">
    <source>
        <dbReference type="EMBL" id="QAS69775.1"/>
    </source>
</evidence>
<reference evidence="2" key="3">
    <citation type="submission" date="2020-01" db="EMBL/GenBank/DDBJ databases">
        <authorList>
            <person name="Cousin F.J."/>
            <person name="Le Guellec R."/>
            <person name="Cretenet M."/>
        </authorList>
    </citation>
    <scope>NUCLEOTIDE SEQUENCE</scope>
    <source>
        <strain evidence="2">UCMA 15228</strain>
    </source>
</reference>
<dbReference type="EMBL" id="SDWY01000002">
    <property type="protein sequence ID" value="MDN6900169.1"/>
    <property type="molecule type" value="Genomic_DNA"/>
</dbReference>
<keyword evidence="3" id="KW-1185">Reference proteome</keyword>
<reference evidence="1" key="2">
    <citation type="submission" date="2019-01" db="EMBL/GenBank/DDBJ databases">
        <title>Oenococcus sicerae UCMA17102.</title>
        <authorList>
            <person name="Cousin F.J."/>
            <person name="Le Guellec R."/>
            <person name="Cretenet M."/>
        </authorList>
    </citation>
    <scope>NUCLEOTIDE SEQUENCE</scope>
    <source>
        <strain evidence="1">UCMA17102</strain>
    </source>
</reference>
<sequence>MAHSLKNNDYQPYQPDPRILAESVLDITEYLGNTAASPLSVNIFCLEHDLNFDDFTQIWRCLSKIVTDQDNIGLKITFPLIKKRLKQAAGPQVKEFNDQAMVGLIKVFAKNLIPDLYVLSLSIEDDYQASEQNRSH</sequence>
<dbReference type="Proteomes" id="UP000286907">
    <property type="component" value="Chromosome"/>
</dbReference>
<proteinExistence type="predicted"/>
<protein>
    <submittedName>
        <fullName evidence="1">Uncharacterized protein</fullName>
    </submittedName>
</protein>
<name>A0AAJ1VNG1_9LACO</name>
<gene>
    <name evidence="2" type="ORF">DLJ48_04185</name>
    <name evidence="1" type="ORF">EVC35_04010</name>
</gene>
<dbReference type="AlphaFoldDB" id="A0AAJ1VNG1"/>
<evidence type="ECO:0000313" key="1">
    <source>
        <dbReference type="EMBL" id="MDN6900169.1"/>
    </source>
</evidence>
<organism evidence="1 4">
    <name type="scientific">Oenococcus sicerae</name>
    <dbReference type="NCBI Taxonomy" id="2203724"/>
    <lineage>
        <taxon>Bacteria</taxon>
        <taxon>Bacillati</taxon>
        <taxon>Bacillota</taxon>
        <taxon>Bacilli</taxon>
        <taxon>Lactobacillales</taxon>
        <taxon>Lactobacillaceae</taxon>
        <taxon>Oenococcus</taxon>
    </lineage>
</organism>
<evidence type="ECO:0000313" key="4">
    <source>
        <dbReference type="Proteomes" id="UP001167919"/>
    </source>
</evidence>